<dbReference type="GO" id="GO:0016787">
    <property type="term" value="F:hydrolase activity"/>
    <property type="evidence" value="ECO:0007669"/>
    <property type="project" value="UniProtKB-KW"/>
</dbReference>
<dbReference type="InterPro" id="IPR017853">
    <property type="entry name" value="GH"/>
</dbReference>
<evidence type="ECO:0000256" key="1">
    <source>
        <dbReference type="ARBA" id="ARBA00001913"/>
    </source>
</evidence>
<comment type="subunit">
    <text evidence="2">Monomer.</text>
</comment>
<dbReference type="InterPro" id="IPR052720">
    <property type="entry name" value="Glycosyl_hydrolase_97"/>
</dbReference>
<dbReference type="Gene3D" id="3.20.20.70">
    <property type="entry name" value="Aldolase class I"/>
    <property type="match status" value="1"/>
</dbReference>
<evidence type="ECO:0000259" key="8">
    <source>
        <dbReference type="Pfam" id="PF14509"/>
    </source>
</evidence>
<dbReference type="InterPro" id="IPR014718">
    <property type="entry name" value="GH-type_carb-bd"/>
</dbReference>
<gene>
    <name evidence="9" type="ORF">LQ567_16020</name>
</gene>
<keyword evidence="5" id="KW-0326">Glycosidase</keyword>
<dbReference type="InterPro" id="IPR029483">
    <property type="entry name" value="GH97_C"/>
</dbReference>
<proteinExistence type="predicted"/>
<comment type="cofactor">
    <cofactor evidence="1">
        <name>Ca(2+)</name>
        <dbReference type="ChEBI" id="CHEBI:29108"/>
    </cofactor>
</comment>
<evidence type="ECO:0000259" key="6">
    <source>
        <dbReference type="Pfam" id="PF10566"/>
    </source>
</evidence>
<evidence type="ECO:0000313" key="9">
    <source>
        <dbReference type="EMBL" id="MCD2424287.1"/>
    </source>
</evidence>
<keyword evidence="3 9" id="KW-0378">Hydrolase</keyword>
<evidence type="ECO:0000259" key="7">
    <source>
        <dbReference type="Pfam" id="PF14508"/>
    </source>
</evidence>
<evidence type="ECO:0000256" key="4">
    <source>
        <dbReference type="ARBA" id="ARBA00022837"/>
    </source>
</evidence>
<accession>A0ABS8PT97</accession>
<keyword evidence="4" id="KW-0106">Calcium</keyword>
<comment type="caution">
    <text evidence="9">The sequence shown here is derived from an EMBL/GenBank/DDBJ whole genome shotgun (WGS) entry which is preliminary data.</text>
</comment>
<dbReference type="Pfam" id="PF14508">
    <property type="entry name" value="GH97_N"/>
    <property type="match status" value="1"/>
</dbReference>
<keyword evidence="10" id="KW-1185">Reference proteome</keyword>
<evidence type="ECO:0000313" key="10">
    <source>
        <dbReference type="Proteomes" id="UP001199816"/>
    </source>
</evidence>
<dbReference type="Gene3D" id="2.70.98.10">
    <property type="match status" value="1"/>
</dbReference>
<dbReference type="InterPro" id="IPR029486">
    <property type="entry name" value="GH97_N"/>
</dbReference>
<evidence type="ECO:0000256" key="2">
    <source>
        <dbReference type="ARBA" id="ARBA00011245"/>
    </source>
</evidence>
<organism evidence="9 10">
    <name type="scientific">Niabella pedocola</name>
    <dbReference type="NCBI Taxonomy" id="1752077"/>
    <lineage>
        <taxon>Bacteria</taxon>
        <taxon>Pseudomonadati</taxon>
        <taxon>Bacteroidota</taxon>
        <taxon>Chitinophagia</taxon>
        <taxon>Chitinophagales</taxon>
        <taxon>Chitinophagaceae</taxon>
        <taxon>Niabella</taxon>
    </lineage>
</organism>
<evidence type="ECO:0000256" key="3">
    <source>
        <dbReference type="ARBA" id="ARBA00022801"/>
    </source>
</evidence>
<dbReference type="Pfam" id="PF10566">
    <property type="entry name" value="Glyco_hydro_97"/>
    <property type="match status" value="1"/>
</dbReference>
<name>A0ABS8PT97_9BACT</name>
<dbReference type="InterPro" id="IPR013785">
    <property type="entry name" value="Aldolase_TIM"/>
</dbReference>
<evidence type="ECO:0000256" key="5">
    <source>
        <dbReference type="ARBA" id="ARBA00023295"/>
    </source>
</evidence>
<dbReference type="InterPro" id="IPR019563">
    <property type="entry name" value="GH97_catalytic"/>
</dbReference>
<protein>
    <submittedName>
        <fullName evidence="9">Glycoside hydrolase family 97 catalytic domain-containing protein</fullName>
    </submittedName>
</protein>
<reference evidence="9 10" key="1">
    <citation type="submission" date="2021-11" db="EMBL/GenBank/DDBJ databases">
        <title>Genomic of Niabella pedocola.</title>
        <authorList>
            <person name="Wu T."/>
        </authorList>
    </citation>
    <scope>NUCLEOTIDE SEQUENCE [LARGE SCALE GENOMIC DNA]</scope>
    <source>
        <strain evidence="9 10">JCM 31011</strain>
    </source>
</reference>
<feature type="domain" description="Glycosyl-hydrolase 97 C-terminal oligomerisation" evidence="8">
    <location>
        <begin position="523"/>
        <end position="615"/>
    </location>
</feature>
<dbReference type="RefSeq" id="WP_231005841.1">
    <property type="nucleotide sequence ID" value="NZ_JAJNEC010000005.1"/>
</dbReference>
<dbReference type="Pfam" id="PF14509">
    <property type="entry name" value="GH97_C"/>
    <property type="match status" value="1"/>
</dbReference>
<feature type="domain" description="Glycosyl-hydrolase 97 catalytic" evidence="6">
    <location>
        <begin position="305"/>
        <end position="435"/>
    </location>
</feature>
<dbReference type="EMBL" id="JAJNEC010000005">
    <property type="protein sequence ID" value="MCD2424287.1"/>
    <property type="molecule type" value="Genomic_DNA"/>
</dbReference>
<dbReference type="PANTHER" id="PTHR35803">
    <property type="entry name" value="GLUCAN 1,4-ALPHA-GLUCOSIDASE SUSB-RELATED"/>
    <property type="match status" value="1"/>
</dbReference>
<dbReference type="Proteomes" id="UP001199816">
    <property type="component" value="Unassembled WGS sequence"/>
</dbReference>
<dbReference type="PANTHER" id="PTHR35803:SF2">
    <property type="entry name" value="RETAINING ALPHA-GALACTOSIDASE"/>
    <property type="match status" value="1"/>
</dbReference>
<sequence>MIIALNSLLLLTIPFTGQCSVQPLQLKSPSGTITVTIFKENNGIFYNVTQNGRPLLAPAPLGLRIDGTALFDNTAYPVLQGKAFVTDTLALLKDHYQAKQTRYLKYQVRIGTAGMEFAVFDNGCAFRYKLPGNGAHLLEEQTGFTLDPNSRAWFFERTNSWKLKSYAGLWMQTRADSLDKISPVGPVQGKPVIVECKQGGYLFITEAALYGFSGMRLKATGNRLTVDFTEGPQGFILKKTADAYSPWRVIGFAKDLNALVNHSMIATLNPAPDPADFKNTAYIKPGRSVWSWITKDDRYLDPDFEKQLISAAAALAFEYTLIDDGWEQKWNDKWTVLKELVAFGKTKKVGVWVWKDSKFLRDSSYRDAFLDTLQQLGVAGIKIDFMNSEAQELIDFETAFLKAAAQRKLMVNFHGCQTSTGTYRTYPNELTREGIRGMELNIMNEPIPAWHNAALPFTRFITGPGDYTPGLFSKKGATTNAHQLALLYLMESPFQCIAENPLTLLSEPRFKVILPLLRKLPVTWDERVVLSGSRIGQAAIIAKRNGKDWYIAAVNGQEKAITQTLDLSFIKDRSAYRATLIKDQDDGFSAAVLRPEQLDKTTVTLQPSGGMVLYLEALPAKESGNNLRKHKQ</sequence>
<dbReference type="Gene3D" id="2.60.40.1180">
    <property type="entry name" value="Golgi alpha-mannosidase II"/>
    <property type="match status" value="1"/>
</dbReference>
<dbReference type="SUPFAM" id="SSF51445">
    <property type="entry name" value="(Trans)glycosidases"/>
    <property type="match status" value="1"/>
</dbReference>
<feature type="domain" description="Glycosyl-hydrolase 97 N-terminal" evidence="7">
    <location>
        <begin position="26"/>
        <end position="269"/>
    </location>
</feature>
<dbReference type="InterPro" id="IPR013780">
    <property type="entry name" value="Glyco_hydro_b"/>
</dbReference>